<keyword evidence="3" id="KW-0863">Zinc-finger</keyword>
<keyword evidence="4" id="KW-0862">Zinc</keyword>
<dbReference type="InterPro" id="IPR046349">
    <property type="entry name" value="C1-like_sf"/>
</dbReference>
<evidence type="ECO:0000256" key="2">
    <source>
        <dbReference type="ARBA" id="ARBA00022737"/>
    </source>
</evidence>
<dbReference type="SUPFAM" id="SSF57889">
    <property type="entry name" value="Cysteine-rich domain"/>
    <property type="match status" value="2"/>
</dbReference>
<dbReference type="STRING" id="180498.A0A067KQ65"/>
<evidence type="ECO:0000256" key="4">
    <source>
        <dbReference type="ARBA" id="ARBA00022833"/>
    </source>
</evidence>
<dbReference type="Pfam" id="PF03107">
    <property type="entry name" value="C1_2"/>
    <property type="match status" value="1"/>
</dbReference>
<dbReference type="Proteomes" id="UP000027138">
    <property type="component" value="Unassembled WGS sequence"/>
</dbReference>
<keyword evidence="1" id="KW-0479">Metal-binding</keyword>
<reference evidence="6 7" key="1">
    <citation type="journal article" date="2014" name="PLoS ONE">
        <title>Global Analysis of Gene Expression Profiles in Physic Nut (Jatropha curcas L.) Seedlings Exposed to Salt Stress.</title>
        <authorList>
            <person name="Zhang L."/>
            <person name="Zhang C."/>
            <person name="Wu P."/>
            <person name="Chen Y."/>
            <person name="Li M."/>
            <person name="Jiang H."/>
            <person name="Wu G."/>
        </authorList>
    </citation>
    <scope>NUCLEOTIDE SEQUENCE [LARGE SCALE GENOMIC DNA]</scope>
    <source>
        <strain evidence="7">cv. GZQX0401</strain>
        <tissue evidence="6">Young leaves</tissue>
    </source>
</reference>
<feature type="domain" description="Zinc finger PHD-type" evidence="5">
    <location>
        <begin position="304"/>
        <end position="365"/>
    </location>
</feature>
<dbReference type="OrthoDB" id="851844at2759"/>
<proteinExistence type="predicted"/>
<dbReference type="GO" id="GO:0008270">
    <property type="term" value="F:zinc ion binding"/>
    <property type="evidence" value="ECO:0007669"/>
    <property type="project" value="UniProtKB-KW"/>
</dbReference>
<accession>A0A067KQ65</accession>
<evidence type="ECO:0000313" key="7">
    <source>
        <dbReference type="Proteomes" id="UP000027138"/>
    </source>
</evidence>
<keyword evidence="7" id="KW-1185">Reference proteome</keyword>
<feature type="domain" description="Zinc finger PHD-type" evidence="5">
    <location>
        <begin position="196"/>
        <end position="257"/>
    </location>
</feature>
<dbReference type="AlphaFoldDB" id="A0A067KQ65"/>
<dbReference type="InterPro" id="IPR001965">
    <property type="entry name" value="Znf_PHD"/>
</dbReference>
<keyword evidence="2" id="KW-0677">Repeat</keyword>
<dbReference type="PANTHER" id="PTHR37807">
    <property type="entry name" value="OS07G0160300 PROTEIN"/>
    <property type="match status" value="1"/>
</dbReference>
<sequence length="440" mass="51365">MEELKPQVPFIVAIKDHPGSIGSRKISHELAEFVRCPLINENDITQTLEKISIPTPSSSTITQTSNELSDNLPFEIVSQIALTQLNLKFNVIINILLFNDTRLNKLIELEHSGKARLIIIQGESNNHQDYYDSGHILKVSIEKESFNVNEVVTKMYNLLDGMRENAKSHNKLIRQPINDHLHELVLSKEPRTNKILCRSCSKLISGLSYECAECNEFTFHKLCAESSPDVKNCPRWLRKMKPKQYDFQKTYKCNNCAEFSEDCYDCLFQTNVKHGFLPTILHQQRHQHFLNFIIMPFQYNYQYKCCICDKLGSSVSYKCYDCNYDVHVKCILPSTTWMRGNDYSLVSASSYHQDELEKYNCDICHEKIEASQLLYWCEEQDFIHAGKIKYFTDQNKNLPIHVKCMPSVIEEESIDREAIEFIKMEHKNFELSKWKTFKLH</sequence>
<protein>
    <recommendedName>
        <fullName evidence="5">Zinc finger PHD-type domain-containing protein</fullName>
    </recommendedName>
</protein>
<evidence type="ECO:0000313" key="6">
    <source>
        <dbReference type="EMBL" id="KDP38351.1"/>
    </source>
</evidence>
<evidence type="ECO:0000256" key="1">
    <source>
        <dbReference type="ARBA" id="ARBA00022723"/>
    </source>
</evidence>
<organism evidence="6 7">
    <name type="scientific">Jatropha curcas</name>
    <name type="common">Barbados nut</name>
    <dbReference type="NCBI Taxonomy" id="180498"/>
    <lineage>
        <taxon>Eukaryota</taxon>
        <taxon>Viridiplantae</taxon>
        <taxon>Streptophyta</taxon>
        <taxon>Embryophyta</taxon>
        <taxon>Tracheophyta</taxon>
        <taxon>Spermatophyta</taxon>
        <taxon>Magnoliopsida</taxon>
        <taxon>eudicotyledons</taxon>
        <taxon>Gunneridae</taxon>
        <taxon>Pentapetalae</taxon>
        <taxon>rosids</taxon>
        <taxon>fabids</taxon>
        <taxon>Malpighiales</taxon>
        <taxon>Euphorbiaceae</taxon>
        <taxon>Crotonoideae</taxon>
        <taxon>Jatropheae</taxon>
        <taxon>Jatropha</taxon>
    </lineage>
</organism>
<dbReference type="SMART" id="SM00249">
    <property type="entry name" value="PHD"/>
    <property type="match status" value="2"/>
</dbReference>
<evidence type="ECO:0000256" key="3">
    <source>
        <dbReference type="ARBA" id="ARBA00022771"/>
    </source>
</evidence>
<gene>
    <name evidence="6" type="ORF">JCGZ_04276</name>
</gene>
<name>A0A067KQ65_JATCU</name>
<evidence type="ECO:0000259" key="5">
    <source>
        <dbReference type="SMART" id="SM00249"/>
    </source>
</evidence>
<dbReference type="EMBL" id="KK914362">
    <property type="protein sequence ID" value="KDP38351.1"/>
    <property type="molecule type" value="Genomic_DNA"/>
</dbReference>
<dbReference type="InterPro" id="IPR004146">
    <property type="entry name" value="DC1"/>
</dbReference>
<dbReference type="PANTHER" id="PTHR37807:SF4">
    <property type="entry name" value="DC1 DOMAIN-CONTAINING PROTEIN"/>
    <property type="match status" value="1"/>
</dbReference>